<gene>
    <name evidence="1" type="ORF">HMPREF1705_04369</name>
</gene>
<evidence type="ECO:0000313" key="1">
    <source>
        <dbReference type="EMBL" id="KRT35107.1"/>
    </source>
</evidence>
<name>A0A0T5X9T8_9BACT</name>
<keyword evidence="2" id="KW-1185">Reference proteome</keyword>
<proteinExistence type="predicted"/>
<dbReference type="EMBL" id="ACJX03000001">
    <property type="protein sequence ID" value="KRT35107.1"/>
    <property type="molecule type" value="Genomic_DNA"/>
</dbReference>
<dbReference type="AlphaFoldDB" id="A0A0T5X9T8"/>
<protein>
    <submittedName>
        <fullName evidence="1">Uncharacterized protein</fullName>
    </submittedName>
</protein>
<evidence type="ECO:0000313" key="2">
    <source>
        <dbReference type="Proteomes" id="UP000005273"/>
    </source>
</evidence>
<dbReference type="Proteomes" id="UP000005273">
    <property type="component" value="Unassembled WGS sequence"/>
</dbReference>
<reference evidence="2" key="1">
    <citation type="submission" date="2012-09" db="EMBL/GenBank/DDBJ databases">
        <authorList>
            <person name="Weinstock G."/>
            <person name="Sodergren E."/>
            <person name="Clifton S."/>
            <person name="Fulton L."/>
            <person name="Fulton B."/>
            <person name="Courtney L."/>
            <person name="Fronick C."/>
            <person name="Harrison M."/>
            <person name="Strong C."/>
            <person name="Farmer C."/>
            <person name="Delehaunty K."/>
            <person name="Markovic C."/>
            <person name="Hall O."/>
            <person name="Minx P."/>
            <person name="Tomlinson C."/>
            <person name="Mitreva M."/>
            <person name="Nelson J."/>
            <person name="Hou S."/>
            <person name="Wollam A."/>
            <person name="Pepin K.H."/>
            <person name="Johnson M."/>
            <person name="Bhonagiri V."/>
            <person name="Nash W.E."/>
            <person name="Suruliraj S."/>
            <person name="Warren W."/>
            <person name="Chinwalla A."/>
            <person name="Mardis E.R."/>
            <person name="Wilson R.K."/>
        </authorList>
    </citation>
    <scope>NUCLEOTIDE SEQUENCE [LARGE SCALE GENOMIC DNA]</scope>
    <source>
        <strain evidence="2">OS1</strain>
    </source>
</reference>
<dbReference type="RefSeq" id="WP_009202243.1">
    <property type="nucleotide sequence ID" value="NZ_ACJX03000001.1"/>
</dbReference>
<comment type="caution">
    <text evidence="1">The sequence shown here is derived from an EMBL/GenBank/DDBJ whole genome shotgun (WGS) entry which is preliminary data.</text>
</comment>
<sequence length="138" mass="14898">MTALKDVVSGLELNVVCASVKPVAQSDAVTFERSTLSLPYFREKALETTGFERLAALPYETPDALPPGTALSLFNGKWRVVETSVEAVTQTRLTLGDGAEDEVISDLLCSAPEEASAASPEAEEALSEEYWIILDDPY</sequence>
<organism evidence="1 2">
    <name type="scientific">Acetomicrobium hydrogeniformans ATCC BAA-1850</name>
    <dbReference type="NCBI Taxonomy" id="592015"/>
    <lineage>
        <taxon>Bacteria</taxon>
        <taxon>Thermotogati</taxon>
        <taxon>Synergistota</taxon>
        <taxon>Synergistia</taxon>
        <taxon>Synergistales</taxon>
        <taxon>Acetomicrobiaceae</taxon>
        <taxon>Acetomicrobium</taxon>
    </lineage>
</organism>
<accession>A0A0T5X9T8</accession>